<dbReference type="Pfam" id="PF12802">
    <property type="entry name" value="MarR_2"/>
    <property type="match status" value="1"/>
</dbReference>
<keyword evidence="2 5" id="KW-0238">DNA-binding</keyword>
<keyword evidence="1" id="KW-0805">Transcription regulation</keyword>
<dbReference type="RefSeq" id="WP_091725081.1">
    <property type="nucleotide sequence ID" value="NZ_LT629757.1"/>
</dbReference>
<dbReference type="AlphaFoldDB" id="A0A1H1L9I2"/>
<dbReference type="EMBL" id="LT629757">
    <property type="protein sequence ID" value="SDR71244.1"/>
    <property type="molecule type" value="Genomic_DNA"/>
</dbReference>
<protein>
    <submittedName>
        <fullName evidence="5">DNA-binding transcriptional regulator, MarR family</fullName>
    </submittedName>
</protein>
<dbReference type="InterPro" id="IPR000835">
    <property type="entry name" value="HTH_MarR-typ"/>
</dbReference>
<dbReference type="GO" id="GO:0003677">
    <property type="term" value="F:DNA binding"/>
    <property type="evidence" value="ECO:0007669"/>
    <property type="project" value="UniProtKB-KW"/>
</dbReference>
<dbReference type="Gene3D" id="1.10.10.10">
    <property type="entry name" value="Winged helix-like DNA-binding domain superfamily/Winged helix DNA-binding domain"/>
    <property type="match status" value="1"/>
</dbReference>
<feature type="domain" description="HTH marR-type" evidence="4">
    <location>
        <begin position="26"/>
        <end position="131"/>
    </location>
</feature>
<reference evidence="6" key="1">
    <citation type="submission" date="2016-10" db="EMBL/GenBank/DDBJ databases">
        <authorList>
            <person name="Varghese N."/>
            <person name="Submissions S."/>
        </authorList>
    </citation>
    <scope>NUCLEOTIDE SEQUENCE [LARGE SCALE GENOMIC DNA]</scope>
    <source>
        <strain evidence="6">DSM 22127</strain>
    </source>
</reference>
<dbReference type="InterPro" id="IPR039422">
    <property type="entry name" value="MarR/SlyA-like"/>
</dbReference>
<dbReference type="InterPro" id="IPR036390">
    <property type="entry name" value="WH_DNA-bd_sf"/>
</dbReference>
<evidence type="ECO:0000313" key="5">
    <source>
        <dbReference type="EMBL" id="SDR71244.1"/>
    </source>
</evidence>
<dbReference type="InterPro" id="IPR036388">
    <property type="entry name" value="WH-like_DNA-bd_sf"/>
</dbReference>
<evidence type="ECO:0000256" key="3">
    <source>
        <dbReference type="ARBA" id="ARBA00023163"/>
    </source>
</evidence>
<dbReference type="SMART" id="SM00347">
    <property type="entry name" value="HTH_MARR"/>
    <property type="match status" value="1"/>
</dbReference>
<gene>
    <name evidence="5" type="ORF">SAMN04488570_0116</name>
</gene>
<dbReference type="SUPFAM" id="SSF46785">
    <property type="entry name" value="Winged helix' DNA-binding domain"/>
    <property type="match status" value="1"/>
</dbReference>
<evidence type="ECO:0000256" key="1">
    <source>
        <dbReference type="ARBA" id="ARBA00023015"/>
    </source>
</evidence>
<keyword evidence="6" id="KW-1185">Reference proteome</keyword>
<dbReference type="STRING" id="642780.SAMN04488570_0116"/>
<dbReference type="OrthoDB" id="3526267at2"/>
<evidence type="ECO:0000256" key="2">
    <source>
        <dbReference type="ARBA" id="ARBA00023125"/>
    </source>
</evidence>
<keyword evidence="3" id="KW-0804">Transcription</keyword>
<dbReference type="PANTHER" id="PTHR33164">
    <property type="entry name" value="TRANSCRIPTIONAL REGULATOR, MARR FAMILY"/>
    <property type="match status" value="1"/>
</dbReference>
<name>A0A1H1L9I2_9ACTN</name>
<organism evidence="5 6">
    <name type="scientific">Nocardioides scoriae</name>
    <dbReference type="NCBI Taxonomy" id="642780"/>
    <lineage>
        <taxon>Bacteria</taxon>
        <taxon>Bacillati</taxon>
        <taxon>Actinomycetota</taxon>
        <taxon>Actinomycetes</taxon>
        <taxon>Propionibacteriales</taxon>
        <taxon>Nocardioidaceae</taxon>
        <taxon>Nocardioides</taxon>
    </lineage>
</organism>
<dbReference type="GO" id="GO:0006950">
    <property type="term" value="P:response to stress"/>
    <property type="evidence" value="ECO:0007669"/>
    <property type="project" value="TreeGrafter"/>
</dbReference>
<dbReference type="GO" id="GO:0003700">
    <property type="term" value="F:DNA-binding transcription factor activity"/>
    <property type="evidence" value="ECO:0007669"/>
    <property type="project" value="InterPro"/>
</dbReference>
<evidence type="ECO:0000313" key="6">
    <source>
        <dbReference type="Proteomes" id="UP000198859"/>
    </source>
</evidence>
<dbReference type="PANTHER" id="PTHR33164:SF64">
    <property type="entry name" value="TRANSCRIPTIONAL REGULATOR SLYA"/>
    <property type="match status" value="1"/>
</dbReference>
<dbReference type="Proteomes" id="UP000198859">
    <property type="component" value="Chromosome I"/>
</dbReference>
<accession>A0A1H1L9I2</accession>
<proteinExistence type="predicted"/>
<evidence type="ECO:0000259" key="4">
    <source>
        <dbReference type="SMART" id="SM00347"/>
    </source>
</evidence>
<sequence>MDPYAGEPAHQLHALVSRLDRRADQRLREHGDLTYQRFLALLTARRLAEAGPVTQRALADRLGMTEAGASRLVGSLREAGWLDVRHEPGTGNRRSLALTTAGSDQVDHALKLLEGSFAALLDAAGVTTEELVGPVGRLLAVMDDLGAPGPATATGAGR</sequence>